<keyword evidence="2" id="KW-1185">Reference proteome</keyword>
<evidence type="ECO:0000313" key="2">
    <source>
        <dbReference type="Proteomes" id="UP000317650"/>
    </source>
</evidence>
<dbReference type="STRING" id="52838.A0A4S8IJX9"/>
<dbReference type="EMBL" id="PYDT01000010">
    <property type="protein sequence ID" value="THU47752.1"/>
    <property type="molecule type" value="Genomic_DNA"/>
</dbReference>
<reference evidence="1 2" key="1">
    <citation type="journal article" date="2019" name="Nat. Plants">
        <title>Genome sequencing of Musa balbisiana reveals subgenome evolution and function divergence in polyploid bananas.</title>
        <authorList>
            <person name="Yao X."/>
        </authorList>
    </citation>
    <scope>NUCLEOTIDE SEQUENCE [LARGE SCALE GENOMIC DNA]</scope>
    <source>
        <strain evidence="2">cv. DH-PKW</strain>
        <tissue evidence="1">Leaves</tissue>
    </source>
</reference>
<name>A0A4S8IJX9_MUSBA</name>
<sequence length="179" mass="20324">MSMDSQRMGFLPKKSRTELHSTGTTLTLRIELEPRNSTRGTESGTQQILGVGFSYSRTRGKKHFYYRRVLMTFDQVIGTLRERTVRLQSVGKALDLGKNLRERTVQLQSVGKALDLGKNGRRSNLSSEDAVLISEYLVSKDINKDLNIQIYSIHTHVTSQGPERITKAHIEERIIYSAI</sequence>
<protein>
    <submittedName>
        <fullName evidence="1">Uncharacterized protein</fullName>
    </submittedName>
</protein>
<dbReference type="AlphaFoldDB" id="A0A4S8IJX9"/>
<gene>
    <name evidence="1" type="ORF">C4D60_Mb09t18970</name>
</gene>
<organism evidence="1 2">
    <name type="scientific">Musa balbisiana</name>
    <name type="common">Banana</name>
    <dbReference type="NCBI Taxonomy" id="52838"/>
    <lineage>
        <taxon>Eukaryota</taxon>
        <taxon>Viridiplantae</taxon>
        <taxon>Streptophyta</taxon>
        <taxon>Embryophyta</taxon>
        <taxon>Tracheophyta</taxon>
        <taxon>Spermatophyta</taxon>
        <taxon>Magnoliopsida</taxon>
        <taxon>Liliopsida</taxon>
        <taxon>Zingiberales</taxon>
        <taxon>Musaceae</taxon>
        <taxon>Musa</taxon>
    </lineage>
</organism>
<comment type="caution">
    <text evidence="1">The sequence shown here is derived from an EMBL/GenBank/DDBJ whole genome shotgun (WGS) entry which is preliminary data.</text>
</comment>
<evidence type="ECO:0000313" key="1">
    <source>
        <dbReference type="EMBL" id="THU47752.1"/>
    </source>
</evidence>
<proteinExistence type="predicted"/>
<accession>A0A4S8IJX9</accession>
<dbReference type="Proteomes" id="UP000317650">
    <property type="component" value="Chromosome 9"/>
</dbReference>